<dbReference type="PANTHER" id="PTHR46146">
    <property type="entry name" value="SERINE/THREONINE-PROTEIN KINASE-LIKE PROTEIN CCR4"/>
    <property type="match status" value="1"/>
</dbReference>
<gene>
    <name evidence="3" type="ORF">CSSPJE1EN1_LOCUS5752</name>
</gene>
<feature type="region of interest" description="Disordered" evidence="1">
    <location>
        <begin position="343"/>
        <end position="362"/>
    </location>
</feature>
<feature type="domain" description="Protein kinase" evidence="2">
    <location>
        <begin position="45"/>
        <end position="316"/>
    </location>
</feature>
<dbReference type="Gene3D" id="3.30.200.20">
    <property type="entry name" value="Phosphorylase Kinase, domain 1"/>
    <property type="match status" value="1"/>
</dbReference>
<name>A0ABP0W0I5_9BRYO</name>
<dbReference type="PROSITE" id="PS50011">
    <property type="entry name" value="PROTEIN_KINASE_DOM"/>
    <property type="match status" value="1"/>
</dbReference>
<evidence type="ECO:0000256" key="1">
    <source>
        <dbReference type="SAM" id="MobiDB-lite"/>
    </source>
</evidence>
<dbReference type="SUPFAM" id="SSF56112">
    <property type="entry name" value="Protein kinase-like (PK-like)"/>
    <property type="match status" value="1"/>
</dbReference>
<keyword evidence="4" id="KW-1185">Reference proteome</keyword>
<evidence type="ECO:0000259" key="2">
    <source>
        <dbReference type="PROSITE" id="PS50011"/>
    </source>
</evidence>
<dbReference type="Pfam" id="PF07714">
    <property type="entry name" value="PK_Tyr_Ser-Thr"/>
    <property type="match status" value="1"/>
</dbReference>
<protein>
    <recommendedName>
        <fullName evidence="2">Protein kinase domain-containing protein</fullName>
    </recommendedName>
</protein>
<dbReference type="PROSITE" id="PS00108">
    <property type="entry name" value="PROTEIN_KINASE_ST"/>
    <property type="match status" value="1"/>
</dbReference>
<dbReference type="InterPro" id="IPR008271">
    <property type="entry name" value="Ser/Thr_kinase_AS"/>
</dbReference>
<dbReference type="EMBL" id="OZ020108">
    <property type="protein sequence ID" value="CAK9260274.1"/>
    <property type="molecule type" value="Genomic_DNA"/>
</dbReference>
<evidence type="ECO:0000313" key="3">
    <source>
        <dbReference type="EMBL" id="CAK9260274.1"/>
    </source>
</evidence>
<dbReference type="PANTHER" id="PTHR46146:SF23">
    <property type="entry name" value="PROTEIN KINASE DOMAIN-CONTAINING PROTEIN"/>
    <property type="match status" value="1"/>
</dbReference>
<organism evidence="3 4">
    <name type="scientific">Sphagnum jensenii</name>
    <dbReference type="NCBI Taxonomy" id="128206"/>
    <lineage>
        <taxon>Eukaryota</taxon>
        <taxon>Viridiplantae</taxon>
        <taxon>Streptophyta</taxon>
        <taxon>Embryophyta</taxon>
        <taxon>Bryophyta</taxon>
        <taxon>Sphagnophytina</taxon>
        <taxon>Sphagnopsida</taxon>
        <taxon>Sphagnales</taxon>
        <taxon>Sphagnaceae</taxon>
        <taxon>Sphagnum</taxon>
    </lineage>
</organism>
<evidence type="ECO:0000313" key="4">
    <source>
        <dbReference type="Proteomes" id="UP001497444"/>
    </source>
</evidence>
<sequence>MGYLSCRTEAAIGTHENAHLKHKRHRPVNPQVFKFVELEKATRAFALERLLGKGSHGWVYKGILENGKVVAVKRPTYARQLLQDETSFDNELEILSKLWGERVVNLLGYSCDTNEKLLVVEFMANGSLHDSLHNKVMPLNWFMRVQLALQTAKGILSLHSASPPIIHRDIKSSNVMIDEKWNAKLGDFGLALRGHIEDVLKMSTPPAGTMGYLDPEYETPSDLSTKTDVFSFGILLLEIVSGRHAIDLACEPPSILDWAVPLIKEGSYIEVCDKKLSLPANFKPLKQLINLAEKCVRSSYENPPHMFDVVEDLKEISRRISLTTFNGLSRVVQRNISAQRSRPPGISARRLYRGPSQDEDKAMHSKLTNFEKEAAVVVVESCSAQVLATEVTALDELPPPPSGFFTSDKALPNPLTPDGSEVESEIPFEECTSSANASFRATHVVTTVDLDDDMREHTGASQSSAGQCTSQTSSRFWIGINGTSQRPLSPCVSPKALSVGGQQHVYEDHGGVGNFARRPTSSRKNPLFELSATPIMPCSSLYDLARGPKTLSSSLVVVDHCRLHADGFTPKELQQDLNCPKVLDQTIPERRSLSFASGAAKLGVSDTQDSGSVQIQDSQLESWNQIQICRISGGNGMPCDETSLGLNDNDAGPVRRTAFVALKSIASNCLGGALRPCVF</sequence>
<dbReference type="Gene3D" id="1.10.510.10">
    <property type="entry name" value="Transferase(Phosphotransferase) domain 1"/>
    <property type="match status" value="1"/>
</dbReference>
<proteinExistence type="predicted"/>
<dbReference type="InterPro" id="IPR000719">
    <property type="entry name" value="Prot_kinase_dom"/>
</dbReference>
<accession>A0ABP0W0I5</accession>
<dbReference type="SMART" id="SM00220">
    <property type="entry name" value="S_TKc"/>
    <property type="match status" value="1"/>
</dbReference>
<dbReference type="InterPro" id="IPR001245">
    <property type="entry name" value="Ser-Thr/Tyr_kinase_cat_dom"/>
</dbReference>
<dbReference type="Proteomes" id="UP001497444">
    <property type="component" value="Chromosome 13"/>
</dbReference>
<reference evidence="3" key="1">
    <citation type="submission" date="2024-02" db="EMBL/GenBank/DDBJ databases">
        <authorList>
            <consortium name="ELIXIR-Norway"/>
            <consortium name="Elixir Norway"/>
        </authorList>
    </citation>
    <scope>NUCLEOTIDE SEQUENCE</scope>
</reference>
<dbReference type="InterPro" id="IPR011009">
    <property type="entry name" value="Kinase-like_dom_sf"/>
</dbReference>